<comment type="caution">
    <text evidence="3">The sequence shown here is derived from an EMBL/GenBank/DDBJ whole genome shotgun (WGS) entry which is preliminary data.</text>
</comment>
<evidence type="ECO:0000313" key="4">
    <source>
        <dbReference type="Proteomes" id="UP000234748"/>
    </source>
</evidence>
<keyword evidence="2" id="KW-0812">Transmembrane</keyword>
<feature type="transmembrane region" description="Helical" evidence="2">
    <location>
        <begin position="138"/>
        <end position="155"/>
    </location>
</feature>
<evidence type="ECO:0000313" key="3">
    <source>
        <dbReference type="EMBL" id="PLT30234.1"/>
    </source>
</evidence>
<dbReference type="GO" id="GO:0030436">
    <property type="term" value="P:asexual sporulation"/>
    <property type="evidence" value="ECO:0007669"/>
    <property type="project" value="InterPro"/>
</dbReference>
<dbReference type="GO" id="GO:0004190">
    <property type="term" value="F:aspartic-type endopeptidase activity"/>
    <property type="evidence" value="ECO:0007669"/>
    <property type="project" value="InterPro"/>
</dbReference>
<feature type="transmembrane region" description="Helical" evidence="2">
    <location>
        <begin position="98"/>
        <end position="118"/>
    </location>
</feature>
<dbReference type="AlphaFoldDB" id="A0A2N5M785"/>
<feature type="transmembrane region" description="Helical" evidence="2">
    <location>
        <begin position="15"/>
        <end position="35"/>
    </location>
</feature>
<reference evidence="3 4" key="1">
    <citation type="submission" date="2017-11" db="EMBL/GenBank/DDBJ databases">
        <title>Comparitive Functional Genomics of Dry Heat Resistant strains isolated from the Viking Spacecraft.</title>
        <authorList>
            <person name="Seuylemezian A."/>
            <person name="Cooper K."/>
            <person name="Vaishampayan P."/>
        </authorList>
    </citation>
    <scope>NUCLEOTIDE SEQUENCE [LARGE SCALE GENOMIC DNA]</scope>
    <source>
        <strain evidence="3 4">V1-29</strain>
    </source>
</reference>
<keyword evidence="4" id="KW-1185">Reference proteome</keyword>
<evidence type="ECO:0000256" key="2">
    <source>
        <dbReference type="SAM" id="Phobius"/>
    </source>
</evidence>
<dbReference type="InterPro" id="IPR005081">
    <property type="entry name" value="SpoIIGA"/>
</dbReference>
<organism evidence="3 4">
    <name type="scientific">Peribacillus deserti</name>
    <dbReference type="NCBI Taxonomy" id="673318"/>
    <lineage>
        <taxon>Bacteria</taxon>
        <taxon>Bacillati</taxon>
        <taxon>Bacillota</taxon>
        <taxon>Bacilli</taxon>
        <taxon>Bacillales</taxon>
        <taxon>Bacillaceae</taxon>
        <taxon>Peribacillus</taxon>
    </lineage>
</organism>
<dbReference type="NCBIfam" id="TIGR02854">
    <property type="entry name" value="spore_II_GA"/>
    <property type="match status" value="1"/>
</dbReference>
<dbReference type="GO" id="GO:0006508">
    <property type="term" value="P:proteolysis"/>
    <property type="evidence" value="ECO:0007669"/>
    <property type="project" value="InterPro"/>
</dbReference>
<evidence type="ECO:0000256" key="1">
    <source>
        <dbReference type="PIRSR" id="PIRSR018571-1"/>
    </source>
</evidence>
<sequence length="316" mass="35489">MSERGGRFLVMYLDVIWLLNLLFDSLLLTGAALLLKRKISLIRIGAGGFIGSIIIILNFTPLYAWADHPVTKLLFSIAMTLAAFGYRRLKYFIKGLMALYLLTFLVGGTMLGVHFLFQSNMTSMQTKVTYLMNGFGDPVSWLFVIVGFPVAWMFSKRNLDSLEMTKIKFDKMVKVVIRIDDFTVSASGLVDSGNQLYDPLTQAPVMIFSLTGYEDQIGTEMLTMLKDPNAIMESDAVYDLPWAGRLRLIPSKVIGSDQQMLPAFRPDIVEIYVDNERIDVKKCLVSFTLQQLSPEMEYAAIIHPKMMVSGAIKSVS</sequence>
<feature type="active site" evidence="1">
    <location>
        <position position="191"/>
    </location>
</feature>
<dbReference type="OrthoDB" id="2690199at2"/>
<proteinExistence type="predicted"/>
<protein>
    <submittedName>
        <fullName evidence="3">Sigma-E processing peptidase SpoIIGA</fullName>
    </submittedName>
</protein>
<dbReference type="Proteomes" id="UP000234748">
    <property type="component" value="Unassembled WGS sequence"/>
</dbReference>
<dbReference type="EMBL" id="PGUY01000026">
    <property type="protein sequence ID" value="PLT30234.1"/>
    <property type="molecule type" value="Genomic_DNA"/>
</dbReference>
<keyword evidence="2" id="KW-0472">Membrane</keyword>
<keyword evidence="2" id="KW-1133">Transmembrane helix</keyword>
<name>A0A2N5M785_9BACI</name>
<dbReference type="PIRSF" id="PIRSF018571">
    <property type="entry name" value="SpoIIGA"/>
    <property type="match status" value="1"/>
</dbReference>
<feature type="transmembrane region" description="Helical" evidence="2">
    <location>
        <begin position="42"/>
        <end position="64"/>
    </location>
</feature>
<accession>A0A2N5M785</accession>
<dbReference type="Pfam" id="PF03419">
    <property type="entry name" value="Peptidase_U4"/>
    <property type="match status" value="1"/>
</dbReference>
<gene>
    <name evidence="3" type="primary">spoIIGA</name>
    <name evidence="3" type="ORF">CUU66_08700</name>
</gene>